<sequence length="118" mass="12270">MSRVGAAGPGIPARPEGSPGPSGYVVDMPTAYQDSNVCANDLSCNTAECANACRTAQPSVRRGRGSSTRLRTSSTRLRTPEAVMPLGRSCTPGYHGITGVDPAITGEPPEERSGHRSQ</sequence>
<reference evidence="2 3" key="1">
    <citation type="journal article" date="2019" name="Int. J. Syst. Evol. Microbiol.">
        <title>The Global Catalogue of Microorganisms (GCM) 10K type strain sequencing project: providing services to taxonomists for standard genome sequencing and annotation.</title>
        <authorList>
            <consortium name="The Broad Institute Genomics Platform"/>
            <consortium name="The Broad Institute Genome Sequencing Center for Infectious Disease"/>
            <person name="Wu L."/>
            <person name="Ma J."/>
        </authorList>
    </citation>
    <scope>NUCLEOTIDE SEQUENCE [LARGE SCALE GENOMIC DNA]</scope>
    <source>
        <strain evidence="2 3">JCM 15589</strain>
    </source>
</reference>
<organism evidence="2 3">
    <name type="scientific">Isoptericola hypogeus</name>
    <dbReference type="NCBI Taxonomy" id="300179"/>
    <lineage>
        <taxon>Bacteria</taxon>
        <taxon>Bacillati</taxon>
        <taxon>Actinomycetota</taxon>
        <taxon>Actinomycetes</taxon>
        <taxon>Micrococcales</taxon>
        <taxon>Promicromonosporaceae</taxon>
        <taxon>Isoptericola</taxon>
    </lineage>
</organism>
<feature type="region of interest" description="Disordered" evidence="1">
    <location>
        <begin position="59"/>
        <end position="118"/>
    </location>
</feature>
<evidence type="ECO:0000313" key="2">
    <source>
        <dbReference type="EMBL" id="GAA1727449.1"/>
    </source>
</evidence>
<protein>
    <submittedName>
        <fullName evidence="2">Uncharacterized protein</fullName>
    </submittedName>
</protein>
<feature type="compositionally biased region" description="Basic and acidic residues" evidence="1">
    <location>
        <begin position="109"/>
        <end position="118"/>
    </location>
</feature>
<evidence type="ECO:0000313" key="3">
    <source>
        <dbReference type="Proteomes" id="UP001501138"/>
    </source>
</evidence>
<feature type="compositionally biased region" description="Low complexity" evidence="1">
    <location>
        <begin position="65"/>
        <end position="77"/>
    </location>
</feature>
<evidence type="ECO:0000256" key="1">
    <source>
        <dbReference type="SAM" id="MobiDB-lite"/>
    </source>
</evidence>
<comment type="caution">
    <text evidence="2">The sequence shown here is derived from an EMBL/GenBank/DDBJ whole genome shotgun (WGS) entry which is preliminary data.</text>
</comment>
<keyword evidence="3" id="KW-1185">Reference proteome</keyword>
<proteinExistence type="predicted"/>
<accession>A0ABN2JHI6</accession>
<dbReference type="EMBL" id="BAAAPM010000004">
    <property type="protein sequence ID" value="GAA1727449.1"/>
    <property type="molecule type" value="Genomic_DNA"/>
</dbReference>
<feature type="region of interest" description="Disordered" evidence="1">
    <location>
        <begin position="1"/>
        <end position="26"/>
    </location>
</feature>
<dbReference type="Proteomes" id="UP001501138">
    <property type="component" value="Unassembled WGS sequence"/>
</dbReference>
<gene>
    <name evidence="2" type="ORF">GCM10009809_23960</name>
</gene>
<name>A0ABN2JHI6_9MICO</name>